<dbReference type="InterPro" id="IPR001087">
    <property type="entry name" value="GDSL"/>
</dbReference>
<evidence type="ECO:0000256" key="1">
    <source>
        <dbReference type="ARBA" id="ARBA00022801"/>
    </source>
</evidence>
<gene>
    <name evidence="3" type="ORF">CCHL11_06635</name>
</gene>
<dbReference type="Gene3D" id="3.40.50.1110">
    <property type="entry name" value="SGNH hydrolase"/>
    <property type="match status" value="1"/>
</dbReference>
<dbReference type="PANTHER" id="PTHR45648">
    <property type="entry name" value="GDSL LIPASE/ACYLHYDROLASE FAMILY PROTEIN (AFU_ORTHOLOGUE AFUA_4G14700)"/>
    <property type="match status" value="1"/>
</dbReference>
<name>A0A1Q8RXR4_9PEZI</name>
<dbReference type="InterPro" id="IPR051058">
    <property type="entry name" value="GDSL_Est/Lipase"/>
</dbReference>
<dbReference type="GO" id="GO:0016788">
    <property type="term" value="F:hydrolase activity, acting on ester bonds"/>
    <property type="evidence" value="ECO:0007669"/>
    <property type="project" value="InterPro"/>
</dbReference>
<reference evidence="3 4" key="1">
    <citation type="submission" date="2016-11" db="EMBL/GenBank/DDBJ databases">
        <title>Draft Genome Assembly of Colletotrichum chlorophyti a pathogen of herbaceous plants.</title>
        <authorList>
            <person name="Gan P."/>
            <person name="Narusaka M."/>
            <person name="Tsushima A."/>
            <person name="Narusaka Y."/>
            <person name="Takano Y."/>
            <person name="Shirasu K."/>
        </authorList>
    </citation>
    <scope>NUCLEOTIDE SEQUENCE [LARGE SCALE GENOMIC DNA]</scope>
    <source>
        <strain evidence="3 4">NTL11</strain>
    </source>
</reference>
<dbReference type="OrthoDB" id="1600564at2759"/>
<dbReference type="AlphaFoldDB" id="A0A1Q8RXR4"/>
<keyword evidence="1" id="KW-0378">Hydrolase</keyword>
<dbReference type="STRING" id="708187.A0A1Q8RXR4"/>
<keyword evidence="2" id="KW-0732">Signal</keyword>
<dbReference type="SUPFAM" id="SSF52266">
    <property type="entry name" value="SGNH hydrolase"/>
    <property type="match status" value="1"/>
</dbReference>
<keyword evidence="4" id="KW-1185">Reference proteome</keyword>
<evidence type="ECO:0000256" key="2">
    <source>
        <dbReference type="SAM" id="SignalP"/>
    </source>
</evidence>
<dbReference type="Pfam" id="PF00657">
    <property type="entry name" value="Lipase_GDSL"/>
    <property type="match status" value="1"/>
</dbReference>
<dbReference type="Proteomes" id="UP000186583">
    <property type="component" value="Unassembled WGS sequence"/>
</dbReference>
<sequence length="312" mass="33890">MARSYRQWLALLVTASAAAHPLSSARANGSQYSSIVVFGDSLSDNVRLVRECQHFSCQFTNLDASFNGRFSNGPVWAEYVAANLSIPLYDYAIGGSTTSNALVQGATGPKGTIPVPALDEQVMTFIGRTTPQGVAFSADDSKATETPLLVLFSGANDILSNPNISASQSYQVLVRAEAQLRAAHPKAGVLTISPPDLSRIPYGFFADNLSKKQLHAYSNSLGDLLRDSGAKAVNVDLRPLFDDFDYYASPLTYGFDPLGKYGSCLSGRYGQTDNVTVCENPDRRVYWDEYHPTTHAHSWVAKKVLDRLCGPF</sequence>
<comment type="caution">
    <text evidence="3">The sequence shown here is derived from an EMBL/GenBank/DDBJ whole genome shotgun (WGS) entry which is preliminary data.</text>
</comment>
<feature type="chain" id="PRO_5012819210" evidence="2">
    <location>
        <begin position="25"/>
        <end position="312"/>
    </location>
</feature>
<dbReference type="PANTHER" id="PTHR45648:SF22">
    <property type="entry name" value="GDSL LIPASE_ACYLHYDROLASE FAMILY PROTEIN (AFU_ORTHOLOGUE AFUA_4G14700)"/>
    <property type="match status" value="1"/>
</dbReference>
<protein>
    <submittedName>
        <fullName evidence="3">Thermolabile hemolysin 1</fullName>
    </submittedName>
</protein>
<dbReference type="EMBL" id="MPGH01000061">
    <property type="protein sequence ID" value="OLN91663.1"/>
    <property type="molecule type" value="Genomic_DNA"/>
</dbReference>
<organism evidence="3 4">
    <name type="scientific">Colletotrichum chlorophyti</name>
    <dbReference type="NCBI Taxonomy" id="708187"/>
    <lineage>
        <taxon>Eukaryota</taxon>
        <taxon>Fungi</taxon>
        <taxon>Dikarya</taxon>
        <taxon>Ascomycota</taxon>
        <taxon>Pezizomycotina</taxon>
        <taxon>Sordariomycetes</taxon>
        <taxon>Hypocreomycetidae</taxon>
        <taxon>Glomerellales</taxon>
        <taxon>Glomerellaceae</taxon>
        <taxon>Colletotrichum</taxon>
    </lineage>
</organism>
<accession>A0A1Q8RXR4</accession>
<evidence type="ECO:0000313" key="4">
    <source>
        <dbReference type="Proteomes" id="UP000186583"/>
    </source>
</evidence>
<proteinExistence type="predicted"/>
<evidence type="ECO:0000313" key="3">
    <source>
        <dbReference type="EMBL" id="OLN91663.1"/>
    </source>
</evidence>
<dbReference type="InterPro" id="IPR036514">
    <property type="entry name" value="SGNH_hydro_sf"/>
</dbReference>
<dbReference type="CDD" id="cd01846">
    <property type="entry name" value="fatty_acyltransferase_like"/>
    <property type="match status" value="1"/>
</dbReference>
<feature type="signal peptide" evidence="2">
    <location>
        <begin position="1"/>
        <end position="24"/>
    </location>
</feature>